<evidence type="ECO:0000313" key="3">
    <source>
        <dbReference type="Proteomes" id="UP000193804"/>
    </source>
</evidence>
<dbReference type="InterPro" id="IPR029044">
    <property type="entry name" value="Nucleotide-diphossugar_trans"/>
</dbReference>
<proteinExistence type="predicted"/>
<name>A0A1X7IK46_9BACT</name>
<keyword evidence="3" id="KW-1185">Reference proteome</keyword>
<reference evidence="3" key="1">
    <citation type="submission" date="2017-04" db="EMBL/GenBank/DDBJ databases">
        <authorList>
            <person name="Varghese N."/>
            <person name="Submissions S."/>
        </authorList>
    </citation>
    <scope>NUCLEOTIDE SEQUENCE [LARGE SCALE GENOMIC DNA]</scope>
    <source>
        <strain evidence="3">DSM 4125</strain>
    </source>
</reference>
<gene>
    <name evidence="2" type="ORF">SAMN05661096_00745</name>
</gene>
<dbReference type="InterPro" id="IPR001173">
    <property type="entry name" value="Glyco_trans_2-like"/>
</dbReference>
<dbReference type="Proteomes" id="UP000193804">
    <property type="component" value="Unassembled WGS sequence"/>
</dbReference>
<accession>A0A1X7IK46</accession>
<evidence type="ECO:0000259" key="1">
    <source>
        <dbReference type="Pfam" id="PF00535"/>
    </source>
</evidence>
<dbReference type="Gene3D" id="3.90.550.10">
    <property type="entry name" value="Spore Coat Polysaccharide Biosynthesis Protein SpsA, Chain A"/>
    <property type="match status" value="1"/>
</dbReference>
<dbReference type="STRING" id="1028.SAMN05661096_00745"/>
<dbReference type="RefSeq" id="WP_176223698.1">
    <property type="nucleotide sequence ID" value="NZ_FXAW01000001.1"/>
</dbReference>
<feature type="domain" description="Glycosyltransferase 2-like" evidence="1">
    <location>
        <begin position="28"/>
        <end position="221"/>
    </location>
</feature>
<keyword evidence="2" id="KW-0808">Transferase</keyword>
<dbReference type="GO" id="GO:0016740">
    <property type="term" value="F:transferase activity"/>
    <property type="evidence" value="ECO:0007669"/>
    <property type="project" value="UniProtKB-KW"/>
</dbReference>
<evidence type="ECO:0000313" key="2">
    <source>
        <dbReference type="EMBL" id="SMG15320.1"/>
    </source>
</evidence>
<sequence>MSSRIYFERYAYPERFIKEPIKKGTFITVVIPSFKEDDISPTLNSLITCKPTLNPVEVIWVINHPDNASASIKKQSIKTVAEIEQYVTDNPSSLKIHIVKAFDLPSKKAGVGLARKIGMDEAAFRLNSIDQDGIILCFDADSTCQSNYLQEIEQHFLNYPNATAASIHYEHPLKIQNGNLNSAIILYELHLRYYIQALKYAGYPFAYHTIGSSMAVRSSIYQKQGGMNQRKAGEDFYFLHKIIPLGDFHNITTTKVIPSPRLSDRVPFGTGRAMQEHQNQKKDLHLSYNFEIFKLVKSFLSDISKASLLNNLPLEIRAFLRDSDLQMELDKVIAQASNDQHLKKRFFEWFNGFKMLKLVHFLRDNYYPEQKLVEQSAKLLSAVNLLDKPQLNAIEALRIFRDLDGERF</sequence>
<protein>
    <submittedName>
        <fullName evidence="2">Glycosyl transferase family 2</fullName>
    </submittedName>
</protein>
<dbReference type="EMBL" id="FXAW01000001">
    <property type="protein sequence ID" value="SMG15320.1"/>
    <property type="molecule type" value="Genomic_DNA"/>
</dbReference>
<dbReference type="Pfam" id="PF00535">
    <property type="entry name" value="Glycos_transf_2"/>
    <property type="match status" value="1"/>
</dbReference>
<dbReference type="SUPFAM" id="SSF53448">
    <property type="entry name" value="Nucleotide-diphospho-sugar transferases"/>
    <property type="match status" value="1"/>
</dbReference>
<organism evidence="2 3">
    <name type="scientific">Marivirga sericea</name>
    <dbReference type="NCBI Taxonomy" id="1028"/>
    <lineage>
        <taxon>Bacteria</taxon>
        <taxon>Pseudomonadati</taxon>
        <taxon>Bacteroidota</taxon>
        <taxon>Cytophagia</taxon>
        <taxon>Cytophagales</taxon>
        <taxon>Marivirgaceae</taxon>
        <taxon>Marivirga</taxon>
    </lineage>
</organism>
<dbReference type="AlphaFoldDB" id="A0A1X7IK46"/>